<dbReference type="GO" id="GO:0009289">
    <property type="term" value="C:pilus"/>
    <property type="evidence" value="ECO:0007669"/>
    <property type="project" value="UniProtKB-SubCell"/>
</dbReference>
<comment type="similarity">
    <text evidence="2">Belongs to the fimbrial protein family.</text>
</comment>
<dbReference type="Gene3D" id="2.60.40.1090">
    <property type="entry name" value="Fimbrial-type adhesion domain"/>
    <property type="match status" value="1"/>
</dbReference>
<dbReference type="OrthoDB" id="6565223at2"/>
<proteinExistence type="inferred from homology"/>
<dbReference type="RefSeq" id="WP_125294714.1">
    <property type="nucleotide sequence ID" value="NZ_JAPTZM010000002.1"/>
</dbReference>
<dbReference type="PANTHER" id="PTHR33420:SF3">
    <property type="entry name" value="FIMBRIAL SUBUNIT ELFA"/>
    <property type="match status" value="1"/>
</dbReference>
<feature type="domain" description="Fimbrial-type adhesion" evidence="6">
    <location>
        <begin position="194"/>
        <end position="324"/>
    </location>
</feature>
<keyword evidence="4" id="KW-0281">Fimbrium</keyword>
<dbReference type="SUPFAM" id="SSF49401">
    <property type="entry name" value="Bacterial adhesins"/>
    <property type="match status" value="1"/>
</dbReference>
<comment type="caution">
    <text evidence="7">The sequence shown here is derived from an EMBL/GenBank/DDBJ whole genome shotgun (WGS) entry which is preliminary data.</text>
</comment>
<dbReference type="GO" id="GO:0043709">
    <property type="term" value="P:cell adhesion involved in single-species biofilm formation"/>
    <property type="evidence" value="ECO:0007669"/>
    <property type="project" value="TreeGrafter"/>
</dbReference>
<dbReference type="Gene3D" id="2.60.40.3310">
    <property type="match status" value="1"/>
</dbReference>
<keyword evidence="3 5" id="KW-0732">Signal</keyword>
<evidence type="ECO:0000256" key="1">
    <source>
        <dbReference type="ARBA" id="ARBA00004561"/>
    </source>
</evidence>
<dbReference type="InterPro" id="IPR000259">
    <property type="entry name" value="Adhesion_dom_fimbrial"/>
</dbReference>
<organism evidence="7 8">
    <name type="scientific">Atlantibacter subterraneus</name>
    <dbReference type="NCBI Taxonomy" id="255519"/>
    <lineage>
        <taxon>Bacteria</taxon>
        <taxon>Pseudomonadati</taxon>
        <taxon>Pseudomonadota</taxon>
        <taxon>Gammaproteobacteria</taxon>
        <taxon>Enterobacterales</taxon>
        <taxon>Enterobacteriaceae</taxon>
        <taxon>Atlantibacter</taxon>
    </lineage>
</organism>
<feature type="signal peptide" evidence="5">
    <location>
        <begin position="1"/>
        <end position="24"/>
    </location>
</feature>
<evidence type="ECO:0000256" key="3">
    <source>
        <dbReference type="ARBA" id="ARBA00022729"/>
    </source>
</evidence>
<evidence type="ECO:0000259" key="6">
    <source>
        <dbReference type="Pfam" id="PF00419"/>
    </source>
</evidence>
<dbReference type="InterPro" id="IPR008966">
    <property type="entry name" value="Adhesion_dom_sf"/>
</dbReference>
<dbReference type="PANTHER" id="PTHR33420">
    <property type="entry name" value="FIMBRIAL SUBUNIT ELFA-RELATED"/>
    <property type="match status" value="1"/>
</dbReference>
<dbReference type="InterPro" id="IPR050263">
    <property type="entry name" value="Bact_Fimbrial_Adh_Pro"/>
</dbReference>
<dbReference type="AlphaFoldDB" id="A0A427URN0"/>
<dbReference type="EMBL" id="RHXB01000014">
    <property type="protein sequence ID" value="RSE23209.1"/>
    <property type="molecule type" value="Genomic_DNA"/>
</dbReference>
<sequence>MKTKLLPSLILAALAFAPATFVRAAECAAQNKDSPVNLTIPLTAQFQTNIITSPPGSVLWHKEATLSQLANSHREINIDCLLQAGAQFSGKLKNNQQGQNTYATSIPGIGIRVKLIYAAPGAARREWMLPFNVSVASLNSKNINTDALSLRIELIKTGEFGTASSAPYMMPAMLTLGNNALVVNLAVAIAPPHAHCNLKLNSPQIVMPPIDAGMLRQNVHSALTPINAELQCINASQVALTLEGATSPTRGVFENLVKTNGAGGVGMQIIYGQEVMLPNSPKIILDSPGAPQRMQLPLSARYAKTGNPITAGSVQAKITLKINYL</sequence>
<dbReference type="InterPro" id="IPR036937">
    <property type="entry name" value="Adhesion_dom_fimbrial_sf"/>
</dbReference>
<evidence type="ECO:0000313" key="7">
    <source>
        <dbReference type="EMBL" id="RSE23209.1"/>
    </source>
</evidence>
<feature type="chain" id="PRO_5019366377" evidence="5">
    <location>
        <begin position="25"/>
        <end position="325"/>
    </location>
</feature>
<evidence type="ECO:0000313" key="8">
    <source>
        <dbReference type="Proteomes" id="UP000275331"/>
    </source>
</evidence>
<reference evidence="7 8" key="1">
    <citation type="submission" date="2018-10" db="EMBL/GenBank/DDBJ databases">
        <title>Transmission dynamics of multidrug resistant bacteria on intensive care unit surfaces.</title>
        <authorList>
            <person name="D'Souza A.W."/>
            <person name="Potter R.F."/>
            <person name="Wallace M."/>
            <person name="Shupe A."/>
            <person name="Patel S."/>
            <person name="Sun S."/>
            <person name="Gul D."/>
            <person name="Kwon J.H."/>
            <person name="Andleeb S."/>
            <person name="Burnham C.-A.D."/>
            <person name="Dantas G."/>
        </authorList>
    </citation>
    <scope>NUCLEOTIDE SEQUENCE [LARGE SCALE GENOMIC DNA]</scope>
    <source>
        <strain evidence="7 8">AS_373</strain>
    </source>
</reference>
<accession>A0A427URN0</accession>
<dbReference type="Pfam" id="PF00419">
    <property type="entry name" value="Fimbrial"/>
    <property type="match status" value="1"/>
</dbReference>
<evidence type="ECO:0000256" key="4">
    <source>
        <dbReference type="ARBA" id="ARBA00023263"/>
    </source>
</evidence>
<evidence type="ECO:0000256" key="5">
    <source>
        <dbReference type="SAM" id="SignalP"/>
    </source>
</evidence>
<protein>
    <submittedName>
        <fullName evidence="7">Fimbrial protein</fullName>
    </submittedName>
</protein>
<comment type="subcellular location">
    <subcellularLocation>
        <location evidence="1">Fimbrium</location>
    </subcellularLocation>
</comment>
<dbReference type="Proteomes" id="UP000275331">
    <property type="component" value="Unassembled WGS sequence"/>
</dbReference>
<name>A0A427URN0_9ENTR</name>
<evidence type="ECO:0000256" key="2">
    <source>
        <dbReference type="ARBA" id="ARBA00006671"/>
    </source>
</evidence>
<gene>
    <name evidence="7" type="ORF">EGT71_18655</name>
</gene>